<organism evidence="6 7">
    <name type="scientific">Salimicrobium halophilum</name>
    <dbReference type="NCBI Taxonomy" id="86666"/>
    <lineage>
        <taxon>Bacteria</taxon>
        <taxon>Bacillati</taxon>
        <taxon>Bacillota</taxon>
        <taxon>Bacilli</taxon>
        <taxon>Bacillales</taxon>
        <taxon>Bacillaceae</taxon>
        <taxon>Salimicrobium</taxon>
    </lineage>
</organism>
<dbReference type="GO" id="GO:0098796">
    <property type="term" value="C:membrane protein complex"/>
    <property type="evidence" value="ECO:0007669"/>
    <property type="project" value="UniProtKB-ARBA"/>
</dbReference>
<dbReference type="InterPro" id="IPR017871">
    <property type="entry name" value="ABC_transporter-like_CS"/>
</dbReference>
<proteinExistence type="inferred from homology"/>
<accession>A0A1G8URZ7</accession>
<dbReference type="GO" id="GO:0016887">
    <property type="term" value="F:ATP hydrolysis activity"/>
    <property type="evidence" value="ECO:0007669"/>
    <property type="project" value="InterPro"/>
</dbReference>
<feature type="domain" description="ABC transporter" evidence="5">
    <location>
        <begin position="14"/>
        <end position="252"/>
    </location>
</feature>
<dbReference type="PROSITE" id="PS00211">
    <property type="entry name" value="ABC_TRANSPORTER_1"/>
    <property type="match status" value="1"/>
</dbReference>
<dbReference type="InterPro" id="IPR003593">
    <property type="entry name" value="AAA+_ATPase"/>
</dbReference>
<evidence type="ECO:0000256" key="2">
    <source>
        <dbReference type="ARBA" id="ARBA00022448"/>
    </source>
</evidence>
<keyword evidence="3" id="KW-0547">Nucleotide-binding</keyword>
<dbReference type="SUPFAM" id="SSF52540">
    <property type="entry name" value="P-loop containing nucleoside triphosphate hydrolases"/>
    <property type="match status" value="1"/>
</dbReference>
<dbReference type="GO" id="GO:0005524">
    <property type="term" value="F:ATP binding"/>
    <property type="evidence" value="ECO:0007669"/>
    <property type="project" value="UniProtKB-KW"/>
</dbReference>
<reference evidence="7" key="1">
    <citation type="submission" date="2016-10" db="EMBL/GenBank/DDBJ databases">
        <authorList>
            <person name="Varghese N."/>
            <person name="Submissions S."/>
        </authorList>
    </citation>
    <scope>NUCLEOTIDE SEQUENCE [LARGE SCALE GENOMIC DNA]</scope>
    <source>
        <strain evidence="7">DSM 4771</strain>
    </source>
</reference>
<keyword evidence="7" id="KW-1185">Reference proteome</keyword>
<dbReference type="AlphaFoldDB" id="A0A1G8URZ7"/>
<dbReference type="EMBL" id="FNEV01000007">
    <property type="protein sequence ID" value="SDJ56434.1"/>
    <property type="molecule type" value="Genomic_DNA"/>
</dbReference>
<protein>
    <submittedName>
        <fullName evidence="6">Putative ABC transport system ATP-binding protein</fullName>
    </submittedName>
</protein>
<comment type="similarity">
    <text evidence="1">Belongs to the ABC transporter superfamily.</text>
</comment>
<dbReference type="PANTHER" id="PTHR42798:SF7">
    <property type="entry name" value="ALPHA-D-RIBOSE 1-METHYLPHOSPHONATE 5-TRIPHOSPHATE SYNTHASE SUBUNIT PHNL"/>
    <property type="match status" value="1"/>
</dbReference>
<dbReference type="Proteomes" id="UP000199225">
    <property type="component" value="Unassembled WGS sequence"/>
</dbReference>
<evidence type="ECO:0000256" key="1">
    <source>
        <dbReference type="ARBA" id="ARBA00005417"/>
    </source>
</evidence>
<dbReference type="CDD" id="cd03255">
    <property type="entry name" value="ABC_MJ0796_LolCDE_FtsE"/>
    <property type="match status" value="1"/>
</dbReference>
<keyword evidence="2" id="KW-0813">Transport</keyword>
<evidence type="ECO:0000313" key="6">
    <source>
        <dbReference type="EMBL" id="SDJ56434.1"/>
    </source>
</evidence>
<name>A0A1G8URZ7_9BACI</name>
<dbReference type="STRING" id="86666.SAMN04490247_2353"/>
<evidence type="ECO:0000259" key="5">
    <source>
        <dbReference type="PROSITE" id="PS50893"/>
    </source>
</evidence>
<dbReference type="SMART" id="SM00382">
    <property type="entry name" value="AAA"/>
    <property type="match status" value="1"/>
</dbReference>
<keyword evidence="4 6" id="KW-0067">ATP-binding</keyword>
<evidence type="ECO:0000256" key="3">
    <source>
        <dbReference type="ARBA" id="ARBA00022741"/>
    </source>
</evidence>
<dbReference type="Gene3D" id="3.40.50.300">
    <property type="entry name" value="P-loop containing nucleotide triphosphate hydrolases"/>
    <property type="match status" value="1"/>
</dbReference>
<dbReference type="Pfam" id="PF00005">
    <property type="entry name" value="ABC_tran"/>
    <property type="match status" value="1"/>
</dbReference>
<dbReference type="InterPro" id="IPR017911">
    <property type="entry name" value="MacB-like_ATP-bd"/>
</dbReference>
<dbReference type="InterPro" id="IPR027417">
    <property type="entry name" value="P-loop_NTPase"/>
</dbReference>
<sequence>MIWIEARKGEEIMLEIKNAGKVYEGKIAHRALTDVSLKVENGEFVGIMGPSGSGKTTLLNMISTIDQPTSGEIVIDGERPHQLKKQKLAEFRRQSLGFVFQEFNLLPTLTIEENIVLPLTLDGTKVREMETRALAIARKLGIEDILNKRITEVSGGQAQRAAIARAMIHEPRLLLADEPTGNLDSKSSKDVMEMLETMNKEEGATTLLVTHDPQAASYCDRVVFIRDGKLYSEIHKGEKRQPFFQQIMDTLSFLGGEHDDLSSVRHS</sequence>
<dbReference type="InterPro" id="IPR003439">
    <property type="entry name" value="ABC_transporter-like_ATP-bd"/>
</dbReference>
<evidence type="ECO:0000256" key="4">
    <source>
        <dbReference type="ARBA" id="ARBA00022840"/>
    </source>
</evidence>
<evidence type="ECO:0000313" key="7">
    <source>
        <dbReference type="Proteomes" id="UP000199225"/>
    </source>
</evidence>
<gene>
    <name evidence="6" type="ORF">SAMN04490247_2353</name>
</gene>
<dbReference type="GO" id="GO:0022857">
    <property type="term" value="F:transmembrane transporter activity"/>
    <property type="evidence" value="ECO:0007669"/>
    <property type="project" value="UniProtKB-ARBA"/>
</dbReference>
<dbReference type="PANTHER" id="PTHR42798">
    <property type="entry name" value="LIPOPROTEIN-RELEASING SYSTEM ATP-BINDING PROTEIN LOLD"/>
    <property type="match status" value="1"/>
</dbReference>
<dbReference type="FunFam" id="3.40.50.300:FF:000032">
    <property type="entry name" value="Export ABC transporter ATP-binding protein"/>
    <property type="match status" value="1"/>
</dbReference>
<dbReference type="PROSITE" id="PS50893">
    <property type="entry name" value="ABC_TRANSPORTER_2"/>
    <property type="match status" value="1"/>
</dbReference>